<accession>A0ABU8W6B3</accession>
<feature type="signal peptide" evidence="1">
    <location>
        <begin position="1"/>
        <end position="24"/>
    </location>
</feature>
<dbReference type="InterPro" id="IPR010706">
    <property type="entry name" value="Fatty_acid_cis-trans_isomerase"/>
</dbReference>
<evidence type="ECO:0000259" key="2">
    <source>
        <dbReference type="PROSITE" id="PS51379"/>
    </source>
</evidence>
<dbReference type="InterPro" id="IPR017896">
    <property type="entry name" value="4Fe4S_Fe-S-bd"/>
</dbReference>
<name>A0ABU8W6B3_9BURK</name>
<keyword evidence="1" id="KW-0732">Signal</keyword>
<dbReference type="Pfam" id="PF06934">
    <property type="entry name" value="CTI"/>
    <property type="match status" value="1"/>
</dbReference>
<evidence type="ECO:0000313" key="3">
    <source>
        <dbReference type="EMBL" id="MEJ8825533.1"/>
    </source>
</evidence>
<feature type="domain" description="4Fe-4S ferredoxin-type" evidence="2">
    <location>
        <begin position="55"/>
        <end position="84"/>
    </location>
</feature>
<dbReference type="PROSITE" id="PS51379">
    <property type="entry name" value="4FE4S_FER_2"/>
    <property type="match status" value="1"/>
</dbReference>
<sequence>MLIKRTLWLIVILLLAACATLAGANFDKLFGPSDPKRFDAPVAGPESASSFAQVIQPILDRRCVVCHACNDAPCQFKATSWEGLARGASKTPVYDATRLLAAPPSRLYVDADKASEWRALDFFAVLNEHQVQTPEANRTAGLMHRLLALKQAHPMPTEGVVGGGLDFSLERTASCPAGAEIDTYERNTPMAGMPFGLPGLSAAEHDTLARWLEQGAPAVLPPAPSAPAMQRVAQWELFFNGDSLKAQLFSRYAYEHLFLAHIYFDDDPQRQYFKLVRSATPPGQPVRIIASRRPVDSPGVDRVYYRIVPERETIVAKTHMPYVLSANRMAHWRDLFLDAPYSVTRLPGYSAQDAANPFSTFAALPVSARYRFMLEEAEFTIMGFIKGPVCRGQMALDVIHDRFWVVFLAPEKRFDEPLSAVLARDANLLRLPTGSSNTDMVVPWLEYAHLENEYLKSRAQVLAGVFGKRVKLDLNLIWDGDGRNDNAALTIFRHYDSASVVKGMVGDTPRTAWVIGYPLLERIHYLLVADYDVYGNIGHQLNSRMYMDFLRMEGEFNFITLLPRAQREATRDAWYRGDSVSTREQVYGGAGTTVSAESEVRYQTTDARRELMDQLKTRLAPVLDRHLDIALQAPPALRAPLGDLAAINGTSLQWLPEVALLLIDTPDGATNTFTLLRNTAHASVSHLLGERRELRPEEDTLTVVPGVVGSYPNAFYRLDASQLPALTEAIRRLRSEKDYEAFAQRWAVRRTNPKFWAVSDDVLARYRRTQSLEAGVLDYNRLENR</sequence>
<evidence type="ECO:0000256" key="1">
    <source>
        <dbReference type="SAM" id="SignalP"/>
    </source>
</evidence>
<dbReference type="PROSITE" id="PS51257">
    <property type="entry name" value="PROKAR_LIPOPROTEIN"/>
    <property type="match status" value="1"/>
</dbReference>
<dbReference type="RefSeq" id="WP_340366563.1">
    <property type="nucleotide sequence ID" value="NZ_JBBKZV010000023.1"/>
</dbReference>
<organism evidence="3 4">
    <name type="scientific">Variovorax humicola</name>
    <dbReference type="NCBI Taxonomy" id="1769758"/>
    <lineage>
        <taxon>Bacteria</taxon>
        <taxon>Pseudomonadati</taxon>
        <taxon>Pseudomonadota</taxon>
        <taxon>Betaproteobacteria</taxon>
        <taxon>Burkholderiales</taxon>
        <taxon>Comamonadaceae</taxon>
        <taxon>Variovorax</taxon>
    </lineage>
</organism>
<comment type="caution">
    <text evidence="3">The sequence shown here is derived from an EMBL/GenBank/DDBJ whole genome shotgun (WGS) entry which is preliminary data.</text>
</comment>
<keyword evidence="4" id="KW-1185">Reference proteome</keyword>
<dbReference type="Proteomes" id="UP001363010">
    <property type="component" value="Unassembled WGS sequence"/>
</dbReference>
<proteinExistence type="predicted"/>
<feature type="chain" id="PRO_5047299793" evidence="1">
    <location>
        <begin position="25"/>
        <end position="785"/>
    </location>
</feature>
<keyword evidence="3" id="KW-0413">Isomerase</keyword>
<evidence type="ECO:0000313" key="4">
    <source>
        <dbReference type="Proteomes" id="UP001363010"/>
    </source>
</evidence>
<dbReference type="EMBL" id="JBBKZV010000023">
    <property type="protein sequence ID" value="MEJ8825533.1"/>
    <property type="molecule type" value="Genomic_DNA"/>
</dbReference>
<protein>
    <submittedName>
        <fullName evidence="3">Fatty acid cis/trans isomerase</fullName>
    </submittedName>
</protein>
<reference evidence="3 4" key="1">
    <citation type="submission" date="2024-03" db="EMBL/GenBank/DDBJ databases">
        <title>Novel species of the genus Variovorax.</title>
        <authorList>
            <person name="Liu Q."/>
            <person name="Xin Y.-H."/>
        </authorList>
    </citation>
    <scope>NUCLEOTIDE SEQUENCE [LARGE SCALE GENOMIC DNA]</scope>
    <source>
        <strain evidence="3 4">KACC 18501</strain>
    </source>
</reference>
<gene>
    <name evidence="3" type="ORF">WKW80_26500</name>
</gene>
<dbReference type="GO" id="GO:0016853">
    <property type="term" value="F:isomerase activity"/>
    <property type="evidence" value="ECO:0007669"/>
    <property type="project" value="UniProtKB-KW"/>
</dbReference>